<keyword evidence="4 6" id="KW-0808">Transferase</keyword>
<keyword evidence="2 6" id="KW-0698">rRNA processing</keyword>
<dbReference type="EC" id="2.1.1.170" evidence="6"/>
<dbReference type="Proteomes" id="UP000007472">
    <property type="component" value="Chromosome"/>
</dbReference>
<keyword evidence="5 6" id="KW-0949">S-adenosyl-L-methionine</keyword>
<dbReference type="AlphaFoldDB" id="A0A654KGN1"/>
<dbReference type="PANTHER" id="PTHR31760">
    <property type="entry name" value="S-ADENOSYL-L-METHIONINE-DEPENDENT METHYLTRANSFERASES SUPERFAMILY PROTEIN"/>
    <property type="match status" value="1"/>
</dbReference>
<dbReference type="InterPro" id="IPR003682">
    <property type="entry name" value="rRNA_ssu_MeTfrase_G"/>
</dbReference>
<dbReference type="GO" id="GO:0070043">
    <property type="term" value="F:rRNA (guanine-N7-)-methyltransferase activity"/>
    <property type="evidence" value="ECO:0007669"/>
    <property type="project" value="UniProtKB-UniRule"/>
</dbReference>
<feature type="binding site" evidence="6">
    <location>
        <position position="88"/>
    </location>
    <ligand>
        <name>S-adenosyl-L-methionine</name>
        <dbReference type="ChEBI" id="CHEBI:59789"/>
    </ligand>
</feature>
<evidence type="ECO:0000256" key="4">
    <source>
        <dbReference type="ARBA" id="ARBA00022679"/>
    </source>
</evidence>
<dbReference type="HAMAP" id="MF_00074">
    <property type="entry name" value="16SrRNA_methyltr_G"/>
    <property type="match status" value="1"/>
</dbReference>
<evidence type="ECO:0000256" key="3">
    <source>
        <dbReference type="ARBA" id="ARBA00022603"/>
    </source>
</evidence>
<feature type="binding site" evidence="6">
    <location>
        <begin position="139"/>
        <end position="140"/>
    </location>
    <ligand>
        <name>S-adenosyl-L-methionine</name>
        <dbReference type="ChEBI" id="CHEBI:59789"/>
    </ligand>
</feature>
<dbReference type="SUPFAM" id="SSF53335">
    <property type="entry name" value="S-adenosyl-L-methionine-dependent methyltransferases"/>
    <property type="match status" value="1"/>
</dbReference>
<reference evidence="7 8" key="1">
    <citation type="journal article" date="2011" name="J. Bacteriol.">
        <title>Genome sequence of Taylorella equigenitalis MCE9, the causative agent of contagious equine metritis.</title>
        <authorList>
            <person name="Hebert L."/>
            <person name="Moumen B."/>
            <person name="Duquesne F."/>
            <person name="Breuil M.F."/>
            <person name="Laugier C."/>
            <person name="Batto J.M."/>
            <person name="Renault P."/>
            <person name="Petry S."/>
        </authorList>
    </citation>
    <scope>NUCLEOTIDE SEQUENCE [LARGE SCALE GENOMIC DNA]</scope>
    <source>
        <strain evidence="7 8">MCE9</strain>
    </source>
</reference>
<comment type="similarity">
    <text evidence="6">Belongs to the methyltransferase superfamily. RNA methyltransferase RsmG family.</text>
</comment>
<dbReference type="PANTHER" id="PTHR31760:SF0">
    <property type="entry name" value="S-ADENOSYL-L-METHIONINE-DEPENDENT METHYLTRANSFERASES SUPERFAMILY PROTEIN"/>
    <property type="match status" value="1"/>
</dbReference>
<sequence length="223" mass="24854">MQENLLALLEDGLKDLSLKLSDIEKGQLIEYINLLLKWNKTYNLTSIKNELDALKLHILDCLSIINPLRDFLNNKEGNTQTKTVVDVGSGGGLPAIVLAIVMKNFSIYSVDAVEKKTAFVKAVASTLKLSNLKSIHTRIENFNIPEDIDIFISRAFASLDDYIGLVDPLCNGNSIVVAMKGKQPIDELNTLNKKHPEWKLIVDHELKVPGLDAERCLLIFKKG</sequence>
<feature type="binding site" evidence="6">
    <location>
        <position position="93"/>
    </location>
    <ligand>
        <name>S-adenosyl-L-methionine</name>
        <dbReference type="ChEBI" id="CHEBI:59789"/>
    </ligand>
</feature>
<proteinExistence type="inferred from homology"/>
<dbReference type="GO" id="GO:0005829">
    <property type="term" value="C:cytosol"/>
    <property type="evidence" value="ECO:0007669"/>
    <property type="project" value="TreeGrafter"/>
</dbReference>
<name>A0A654KGN1_TAYEM</name>
<gene>
    <name evidence="6" type="primary">rsmG</name>
    <name evidence="7" type="ordered locus">TEQUI_0621</name>
</gene>
<organism evidence="7 8">
    <name type="scientific">Taylorella equigenitalis (strain MCE9)</name>
    <dbReference type="NCBI Taxonomy" id="937774"/>
    <lineage>
        <taxon>Bacteria</taxon>
        <taxon>Pseudomonadati</taxon>
        <taxon>Pseudomonadota</taxon>
        <taxon>Betaproteobacteria</taxon>
        <taxon>Burkholderiales</taxon>
        <taxon>Alcaligenaceae</taxon>
        <taxon>Taylorella</taxon>
    </lineage>
</organism>
<comment type="catalytic activity">
    <reaction evidence="6">
        <text>guanosine(527) in 16S rRNA + S-adenosyl-L-methionine = N(7)-methylguanosine(527) in 16S rRNA + S-adenosyl-L-homocysteine</text>
        <dbReference type="Rhea" id="RHEA:42732"/>
        <dbReference type="Rhea" id="RHEA-COMP:10209"/>
        <dbReference type="Rhea" id="RHEA-COMP:10210"/>
        <dbReference type="ChEBI" id="CHEBI:57856"/>
        <dbReference type="ChEBI" id="CHEBI:59789"/>
        <dbReference type="ChEBI" id="CHEBI:74269"/>
        <dbReference type="ChEBI" id="CHEBI:74480"/>
        <dbReference type="EC" id="2.1.1.170"/>
    </reaction>
</comment>
<evidence type="ECO:0000256" key="5">
    <source>
        <dbReference type="ARBA" id="ARBA00022691"/>
    </source>
</evidence>
<dbReference type="InterPro" id="IPR029063">
    <property type="entry name" value="SAM-dependent_MTases_sf"/>
</dbReference>
<comment type="function">
    <text evidence="6">Specifically methylates the N7 position of guanine in position 527 of 16S rRNA.</text>
</comment>
<evidence type="ECO:0000313" key="8">
    <source>
        <dbReference type="Proteomes" id="UP000007472"/>
    </source>
</evidence>
<accession>A0A654KGN1</accession>
<dbReference type="NCBIfam" id="TIGR00138">
    <property type="entry name" value="rsmG_gidB"/>
    <property type="match status" value="1"/>
</dbReference>
<keyword evidence="3 6" id="KW-0489">Methyltransferase</keyword>
<dbReference type="Pfam" id="PF02527">
    <property type="entry name" value="GidB"/>
    <property type="match status" value="1"/>
</dbReference>
<comment type="subcellular location">
    <subcellularLocation>
        <location evidence="6">Cytoplasm</location>
    </subcellularLocation>
</comment>
<evidence type="ECO:0000256" key="1">
    <source>
        <dbReference type="ARBA" id="ARBA00022490"/>
    </source>
</evidence>
<dbReference type="Gene3D" id="3.40.50.150">
    <property type="entry name" value="Vaccinia Virus protein VP39"/>
    <property type="match status" value="1"/>
</dbReference>
<dbReference type="EMBL" id="CP002456">
    <property type="protein sequence ID" value="ADU91559.1"/>
    <property type="molecule type" value="Genomic_DNA"/>
</dbReference>
<dbReference type="KEGG" id="teq:TEQUI_0621"/>
<comment type="caution">
    <text evidence="6">Lacks conserved residue(s) required for the propagation of feature annotation.</text>
</comment>
<evidence type="ECO:0000313" key="7">
    <source>
        <dbReference type="EMBL" id="ADU91559.1"/>
    </source>
</evidence>
<dbReference type="PIRSF" id="PIRSF003078">
    <property type="entry name" value="GidB"/>
    <property type="match status" value="1"/>
</dbReference>
<feature type="binding site" evidence="6">
    <location>
        <position position="154"/>
    </location>
    <ligand>
        <name>S-adenosyl-L-methionine</name>
        <dbReference type="ChEBI" id="CHEBI:59789"/>
    </ligand>
</feature>
<keyword evidence="1 6" id="KW-0963">Cytoplasm</keyword>
<protein>
    <recommendedName>
        <fullName evidence="6">Ribosomal RNA small subunit methyltransferase G</fullName>
        <ecNumber evidence="6">2.1.1.170</ecNumber>
    </recommendedName>
    <alternativeName>
        <fullName evidence="6">16S rRNA 7-methylguanosine methyltransferase</fullName>
        <shortName evidence="6">16S rRNA m7G methyltransferase</shortName>
    </alternativeName>
</protein>
<evidence type="ECO:0000256" key="6">
    <source>
        <dbReference type="HAMAP-Rule" id="MF_00074"/>
    </source>
</evidence>
<evidence type="ECO:0000256" key="2">
    <source>
        <dbReference type="ARBA" id="ARBA00022552"/>
    </source>
</evidence>